<dbReference type="PANTHER" id="PTHR43818">
    <property type="entry name" value="BCDNA.GH03377"/>
    <property type="match status" value="1"/>
</dbReference>
<sequence length="358" mass="38157">MIRIGIVGLGFMGYTHFTASAKLRGGKITAIASRDPKKRAGDWTGLKGNFGPPAGKVDLSKVTTHETVDELLADPDVDLVDICLPTGLHEEVALKAAAAGKHVFVEKPIAPTLAAADRMVKACEEAGVLLMVGHVLPFFPEFRYLCEATEKKKYGKLRAAHFARVICPPSWREGEDGFVELGGWGADLHIHDTHFISLLCGVPTKVFSRGLLREGLIEHVQSEYVWEDAHASNGAAPGGPPIGCVAGGIAAKGHDFRHGFEAHFEKATILFSAANMGGEFKEDRPLTVISQGGQVREPSLKGGEEWFSPFAAELQAAVKGVKEHKAPRCLSGALARDALKVVAAETKSVKAGGKLTAV</sequence>
<dbReference type="Pfam" id="PF01408">
    <property type="entry name" value="GFO_IDH_MocA"/>
    <property type="match status" value="1"/>
</dbReference>
<reference evidence="3 4" key="1">
    <citation type="submission" date="2019-02" db="EMBL/GenBank/DDBJ databases">
        <title>Deep-cultivation of Planctomycetes and their phenomic and genomic characterization uncovers novel biology.</title>
        <authorList>
            <person name="Wiegand S."/>
            <person name="Jogler M."/>
            <person name="Boedeker C."/>
            <person name="Pinto D."/>
            <person name="Vollmers J."/>
            <person name="Rivas-Marin E."/>
            <person name="Kohn T."/>
            <person name="Peeters S.H."/>
            <person name="Heuer A."/>
            <person name="Rast P."/>
            <person name="Oberbeckmann S."/>
            <person name="Bunk B."/>
            <person name="Jeske O."/>
            <person name="Meyerdierks A."/>
            <person name="Storesund J.E."/>
            <person name="Kallscheuer N."/>
            <person name="Luecker S."/>
            <person name="Lage O.M."/>
            <person name="Pohl T."/>
            <person name="Merkel B.J."/>
            <person name="Hornburger P."/>
            <person name="Mueller R.-W."/>
            <person name="Bruemmer F."/>
            <person name="Labrenz M."/>
            <person name="Spormann A.M."/>
            <person name="Op den Camp H."/>
            <person name="Overmann J."/>
            <person name="Amann R."/>
            <person name="Jetten M.S.M."/>
            <person name="Mascher T."/>
            <person name="Medema M.H."/>
            <person name="Devos D.P."/>
            <person name="Kaster A.-K."/>
            <person name="Ovreas L."/>
            <person name="Rohde M."/>
            <person name="Galperin M.Y."/>
            <person name="Jogler C."/>
        </authorList>
    </citation>
    <scope>NUCLEOTIDE SEQUENCE [LARGE SCALE GENOMIC DNA]</scope>
    <source>
        <strain evidence="3 4">CA12</strain>
    </source>
</reference>
<dbReference type="SUPFAM" id="SSF51735">
    <property type="entry name" value="NAD(P)-binding Rossmann-fold domains"/>
    <property type="match status" value="1"/>
</dbReference>
<name>A0A517P9G8_9PLAN</name>
<protein>
    <submittedName>
        <fullName evidence="3">4-carboxy-2-hydroxymuconate-6-semialdehyde dehydrogenase</fullName>
        <ecNumber evidence="3">1.1.1.312</ecNumber>
    </submittedName>
</protein>
<dbReference type="RefSeq" id="WP_165700680.1">
    <property type="nucleotide sequence ID" value="NZ_CP036265.1"/>
</dbReference>
<dbReference type="PANTHER" id="PTHR43818:SF11">
    <property type="entry name" value="BCDNA.GH03377"/>
    <property type="match status" value="1"/>
</dbReference>
<dbReference type="KEGG" id="acaf:CA12_21210"/>
<evidence type="ECO:0000313" key="4">
    <source>
        <dbReference type="Proteomes" id="UP000318741"/>
    </source>
</evidence>
<organism evidence="3 4">
    <name type="scientific">Alienimonas californiensis</name>
    <dbReference type="NCBI Taxonomy" id="2527989"/>
    <lineage>
        <taxon>Bacteria</taxon>
        <taxon>Pseudomonadati</taxon>
        <taxon>Planctomycetota</taxon>
        <taxon>Planctomycetia</taxon>
        <taxon>Planctomycetales</taxon>
        <taxon>Planctomycetaceae</taxon>
        <taxon>Alienimonas</taxon>
    </lineage>
</organism>
<evidence type="ECO:0000313" key="3">
    <source>
        <dbReference type="EMBL" id="QDT16023.1"/>
    </source>
</evidence>
<feature type="domain" description="Gfo/Idh/MocA-like oxidoreductase N-terminal" evidence="2">
    <location>
        <begin position="2"/>
        <end position="134"/>
    </location>
</feature>
<dbReference type="InterPro" id="IPR036291">
    <property type="entry name" value="NAD(P)-bd_dom_sf"/>
</dbReference>
<dbReference type="Proteomes" id="UP000318741">
    <property type="component" value="Chromosome"/>
</dbReference>
<dbReference type="GO" id="GO:0000166">
    <property type="term" value="F:nucleotide binding"/>
    <property type="evidence" value="ECO:0007669"/>
    <property type="project" value="InterPro"/>
</dbReference>
<dbReference type="Gene3D" id="3.40.50.720">
    <property type="entry name" value="NAD(P)-binding Rossmann-like Domain"/>
    <property type="match status" value="1"/>
</dbReference>
<dbReference type="InterPro" id="IPR000683">
    <property type="entry name" value="Gfo/Idh/MocA-like_OxRdtase_N"/>
</dbReference>
<dbReference type="AlphaFoldDB" id="A0A517P9G8"/>
<accession>A0A517P9G8</accession>
<evidence type="ECO:0000259" key="2">
    <source>
        <dbReference type="Pfam" id="PF01408"/>
    </source>
</evidence>
<evidence type="ECO:0000256" key="1">
    <source>
        <dbReference type="ARBA" id="ARBA00023002"/>
    </source>
</evidence>
<proteinExistence type="predicted"/>
<dbReference type="InterPro" id="IPR050463">
    <property type="entry name" value="Gfo/Idh/MocA_oxidrdct_glycsds"/>
</dbReference>
<keyword evidence="4" id="KW-1185">Reference proteome</keyword>
<dbReference type="GO" id="GO:0050606">
    <property type="term" value="F:4-carboxy-2-hydroxymuconate semialdehyde hemiacetal dehydrogenase activity"/>
    <property type="evidence" value="ECO:0007669"/>
    <property type="project" value="UniProtKB-EC"/>
</dbReference>
<dbReference type="Gene3D" id="3.30.360.10">
    <property type="entry name" value="Dihydrodipicolinate Reductase, domain 2"/>
    <property type="match status" value="1"/>
</dbReference>
<dbReference type="EMBL" id="CP036265">
    <property type="protein sequence ID" value="QDT16023.1"/>
    <property type="molecule type" value="Genomic_DNA"/>
</dbReference>
<gene>
    <name evidence="3" type="primary">ligC_1</name>
    <name evidence="3" type="ORF">CA12_21210</name>
</gene>
<dbReference type="EC" id="1.1.1.312" evidence="3"/>
<keyword evidence="1 3" id="KW-0560">Oxidoreductase</keyword>